<dbReference type="HAMAP" id="MF_01921">
    <property type="entry name" value="TYW1_archaea"/>
    <property type="match status" value="1"/>
</dbReference>
<gene>
    <name evidence="9" type="primary">taw1</name>
    <name evidence="11" type="ORF">HA336_06190</name>
</gene>
<evidence type="ECO:0000313" key="12">
    <source>
        <dbReference type="Proteomes" id="UP000619545"/>
    </source>
</evidence>
<dbReference type="InterPro" id="IPR058240">
    <property type="entry name" value="rSAM_sf"/>
</dbReference>
<keyword evidence="9" id="KW-0963">Cytoplasm</keyword>
<comment type="function">
    <text evidence="9">Component of the wyosine derivatives biosynthesis pathway that catalyzes the condensation of N-methylguanine with 2 carbon atoms from pyruvate to form the tricyclic 4-demethylwyosine (imG-14) on guanosine-37 of tRNA(Phe).</text>
</comment>
<dbReference type="SUPFAM" id="SSF102114">
    <property type="entry name" value="Radical SAM enzymes"/>
    <property type="match status" value="1"/>
</dbReference>
<dbReference type="Proteomes" id="UP000619545">
    <property type="component" value="Unassembled WGS sequence"/>
</dbReference>
<dbReference type="RefSeq" id="WP_011018427.1">
    <property type="nucleotide sequence ID" value="NZ_DUJS01000004.1"/>
</dbReference>
<reference evidence="11" key="1">
    <citation type="journal article" date="2020" name="bioRxiv">
        <title>A rank-normalized archaeal taxonomy based on genome phylogeny resolves widespread incomplete and uneven classifications.</title>
        <authorList>
            <person name="Rinke C."/>
            <person name="Chuvochina M."/>
            <person name="Mussig A.J."/>
            <person name="Chaumeil P.-A."/>
            <person name="Waite D.W."/>
            <person name="Whitman W.B."/>
            <person name="Parks D.H."/>
            <person name="Hugenholtz P."/>
        </authorList>
    </citation>
    <scope>NUCLEOTIDE SEQUENCE</scope>
    <source>
        <strain evidence="11">UBA8853</strain>
    </source>
</reference>
<dbReference type="SFLD" id="SFLDS00029">
    <property type="entry name" value="Radical_SAM"/>
    <property type="match status" value="1"/>
</dbReference>
<keyword evidence="5 9" id="KW-0408">Iron</keyword>
<keyword evidence="3 9" id="KW-0819">tRNA processing</keyword>
<accession>A0A832WL66</accession>
<keyword evidence="7 9" id="KW-0456">Lyase</keyword>
<dbReference type="GO" id="GO:0005737">
    <property type="term" value="C:cytoplasm"/>
    <property type="evidence" value="ECO:0007669"/>
    <property type="project" value="UniProtKB-SubCell"/>
</dbReference>
<sequence>MLHADVLKVLRKQGYGLVGKHSAVKPCHWCREAIKNGRHCYKAKFYGVESHRCLQMTPTVAWCQQRCVYCWRPVELTVGTHDVPDPDDPDLIVEESVEQQRRFLQGYGHLEGEARKRWKESLEPRHAAISLAGEPTLYPRIGELIDAFHSHGFDTTFLVTNGLRPDRVEELEREPTQLYVSLDSPNEELHRQINRPTIPDSWDRIMRTLELLNSLSCRTVIRITAIKGWNMEGTAEEFGELLADVEPDYVEVKAFMCVGWAAFRMSPDNMPSHEEVRKFAAEIAEHAGFELVDESPPSRVALLSS</sequence>
<evidence type="ECO:0000256" key="1">
    <source>
        <dbReference type="ARBA" id="ARBA00022485"/>
    </source>
</evidence>
<evidence type="ECO:0000313" key="11">
    <source>
        <dbReference type="EMBL" id="HII70805.1"/>
    </source>
</evidence>
<comment type="cofactor">
    <cofactor evidence="9">
        <name>[4Fe-4S] cluster</name>
        <dbReference type="ChEBI" id="CHEBI:49883"/>
    </cofactor>
    <text evidence="9">Binds 2 [4Fe-4S] clusters. Binds 1 [4Fe-4S] cluster coordinated with 3 cysteines and an exchangeable S-adenosyl-L-methionine.</text>
</comment>
<feature type="binding site" evidence="9">
    <location>
        <position position="40"/>
    </location>
    <ligand>
        <name>[4Fe-4S] cluster</name>
        <dbReference type="ChEBI" id="CHEBI:49883"/>
        <label>1</label>
    </ligand>
</feature>
<dbReference type="InterPro" id="IPR007197">
    <property type="entry name" value="rSAM"/>
</dbReference>
<dbReference type="GO" id="GO:0102521">
    <property type="term" value="F:tRNA-4-demethylwyosine synthase activity"/>
    <property type="evidence" value="ECO:0007669"/>
    <property type="project" value="UniProtKB-EC"/>
</dbReference>
<dbReference type="Pfam" id="PF04055">
    <property type="entry name" value="Radical_SAM"/>
    <property type="match status" value="1"/>
</dbReference>
<dbReference type="InterPro" id="IPR013917">
    <property type="entry name" value="tRNA_wybutosine-synth"/>
</dbReference>
<dbReference type="AlphaFoldDB" id="A0A832WL66"/>
<name>A0A832WL66_9EURY</name>
<evidence type="ECO:0000256" key="3">
    <source>
        <dbReference type="ARBA" id="ARBA00022694"/>
    </source>
</evidence>
<evidence type="ECO:0000256" key="7">
    <source>
        <dbReference type="ARBA" id="ARBA00023239"/>
    </source>
</evidence>
<comment type="catalytic activity">
    <reaction evidence="8 9">
        <text>N(1)-methylguanosine(37) in tRNA(Phe) + pyruvate + S-adenosyl-L-methionine = 4-demethylwyosine(37) in tRNA(Phe) + 5'-deoxyadenosine + L-methionine + CO2 + H2O</text>
        <dbReference type="Rhea" id="RHEA:36347"/>
        <dbReference type="Rhea" id="RHEA-COMP:10164"/>
        <dbReference type="Rhea" id="RHEA-COMP:10165"/>
        <dbReference type="ChEBI" id="CHEBI:15361"/>
        <dbReference type="ChEBI" id="CHEBI:15377"/>
        <dbReference type="ChEBI" id="CHEBI:16526"/>
        <dbReference type="ChEBI" id="CHEBI:17319"/>
        <dbReference type="ChEBI" id="CHEBI:57844"/>
        <dbReference type="ChEBI" id="CHEBI:59789"/>
        <dbReference type="ChEBI" id="CHEBI:64315"/>
        <dbReference type="ChEBI" id="CHEBI:73542"/>
        <dbReference type="EC" id="4.1.3.44"/>
    </reaction>
</comment>
<feature type="binding site" evidence="9">
    <location>
        <position position="67"/>
    </location>
    <ligand>
        <name>[4Fe-4S] cluster</name>
        <dbReference type="ChEBI" id="CHEBI:49883"/>
        <label>2</label>
        <note>4Fe-4S-S-AdoMet</note>
    </ligand>
</feature>
<comment type="caution">
    <text evidence="11">The sequence shown here is derived from an EMBL/GenBank/DDBJ whole genome shotgun (WGS) entry which is preliminary data.</text>
</comment>
<feature type="binding site" evidence="9">
    <location>
        <position position="63"/>
    </location>
    <ligand>
        <name>[4Fe-4S] cluster</name>
        <dbReference type="ChEBI" id="CHEBI:49883"/>
        <label>2</label>
        <note>4Fe-4S-S-AdoMet</note>
    </ligand>
</feature>
<dbReference type="PANTHER" id="PTHR13930">
    <property type="entry name" value="S-ADENOSYL-L-METHIONINE-DEPENDENT TRNA 4-DEMETHYLWYOSINE SYNTHASE"/>
    <property type="match status" value="1"/>
</dbReference>
<feature type="domain" description="Radical SAM core" evidence="10">
    <location>
        <begin position="46"/>
        <end position="297"/>
    </location>
</feature>
<comment type="subunit">
    <text evidence="9">Monomer.</text>
</comment>
<dbReference type="PROSITE" id="PS51918">
    <property type="entry name" value="RADICAL_SAM"/>
    <property type="match status" value="1"/>
</dbReference>
<evidence type="ECO:0000256" key="6">
    <source>
        <dbReference type="ARBA" id="ARBA00023014"/>
    </source>
</evidence>
<organism evidence="11 12">
    <name type="scientific">Methanopyrus kandleri</name>
    <dbReference type="NCBI Taxonomy" id="2320"/>
    <lineage>
        <taxon>Archaea</taxon>
        <taxon>Methanobacteriati</taxon>
        <taxon>Methanobacteriota</taxon>
        <taxon>Methanomada group</taxon>
        <taxon>Methanopyri</taxon>
        <taxon>Methanopyrales</taxon>
        <taxon>Methanopyraceae</taxon>
        <taxon>Methanopyrus</taxon>
    </lineage>
</organism>
<dbReference type="SFLD" id="SFLDG01067">
    <property type="entry name" value="SPASM/twitch_domain_containing"/>
    <property type="match status" value="1"/>
</dbReference>
<dbReference type="CDD" id="cd01335">
    <property type="entry name" value="Radical_SAM"/>
    <property type="match status" value="1"/>
</dbReference>
<comment type="similarity">
    <text evidence="9">Belongs to the TYW1 family.</text>
</comment>
<dbReference type="PANTHER" id="PTHR13930:SF0">
    <property type="entry name" value="S-ADENOSYL-L-METHIONINE-DEPENDENT TRNA 4-DEMETHYLWYOSINE SYNTHASE TYW1-RELATED"/>
    <property type="match status" value="1"/>
</dbReference>
<evidence type="ECO:0000256" key="9">
    <source>
        <dbReference type="HAMAP-Rule" id="MF_01921"/>
    </source>
</evidence>
<comment type="subcellular location">
    <subcellularLocation>
        <location evidence="9">Cytoplasm</location>
    </subcellularLocation>
</comment>
<dbReference type="InterPro" id="IPR034556">
    <property type="entry name" value="tRNA_wybutosine-synthase"/>
</dbReference>
<feature type="binding site" evidence="9">
    <location>
        <position position="53"/>
    </location>
    <ligand>
        <name>[4Fe-4S] cluster</name>
        <dbReference type="ChEBI" id="CHEBI:49883"/>
        <label>1</label>
    </ligand>
</feature>
<evidence type="ECO:0000256" key="2">
    <source>
        <dbReference type="ARBA" id="ARBA00022691"/>
    </source>
</evidence>
<keyword evidence="2 9" id="KW-0949">S-adenosyl-L-methionine</keyword>
<keyword evidence="4 9" id="KW-0479">Metal-binding</keyword>
<evidence type="ECO:0000256" key="8">
    <source>
        <dbReference type="ARBA" id="ARBA00049466"/>
    </source>
</evidence>
<keyword evidence="6 9" id="KW-0411">Iron-sulfur</keyword>
<protein>
    <recommendedName>
        <fullName evidence="9">S-adenosyl-L-methionine-dependent tRNA 4-demethylwyosine synthase</fullName>
        <ecNumber evidence="9">4.1.3.44</ecNumber>
    </recommendedName>
    <alternativeName>
        <fullName evidence="9">tRNA wyosine derivatives biosynthesis protein Taw1</fullName>
    </alternativeName>
</protein>
<dbReference type="SFLD" id="SFLDF00284">
    <property type="entry name" value="tRNA_wybutosine-synthesizing"/>
    <property type="match status" value="1"/>
</dbReference>
<feature type="binding site" evidence="9">
    <location>
        <position position="27"/>
    </location>
    <ligand>
        <name>[4Fe-4S] cluster</name>
        <dbReference type="ChEBI" id="CHEBI:49883"/>
        <label>1</label>
    </ligand>
</feature>
<proteinExistence type="inferred from homology"/>
<dbReference type="GO" id="GO:0051539">
    <property type="term" value="F:4 iron, 4 sulfur cluster binding"/>
    <property type="evidence" value="ECO:0007669"/>
    <property type="project" value="UniProtKB-UniRule"/>
</dbReference>
<dbReference type="InterPro" id="IPR023993">
    <property type="entry name" value="TYW1_archaea"/>
</dbReference>
<dbReference type="EMBL" id="DUJS01000004">
    <property type="protein sequence ID" value="HII70805.1"/>
    <property type="molecule type" value="Genomic_DNA"/>
</dbReference>
<dbReference type="InterPro" id="IPR013785">
    <property type="entry name" value="Aldolase_TIM"/>
</dbReference>
<dbReference type="EC" id="4.1.3.44" evidence="9"/>
<dbReference type="Pfam" id="PF08608">
    <property type="entry name" value="Wyosine_form"/>
    <property type="match status" value="1"/>
</dbReference>
<dbReference type="Gene3D" id="3.20.20.70">
    <property type="entry name" value="Aldolase class I"/>
    <property type="match status" value="1"/>
</dbReference>
<dbReference type="GeneID" id="1477358"/>
<feature type="binding site" evidence="9">
    <location>
        <position position="70"/>
    </location>
    <ligand>
        <name>[4Fe-4S] cluster</name>
        <dbReference type="ChEBI" id="CHEBI:49883"/>
        <label>2</label>
        <note>4Fe-4S-S-AdoMet</note>
    </ligand>
</feature>
<dbReference type="NCBIfam" id="TIGR03972">
    <property type="entry name" value="rSAM_TYW1"/>
    <property type="match status" value="1"/>
</dbReference>
<evidence type="ECO:0000256" key="4">
    <source>
        <dbReference type="ARBA" id="ARBA00022723"/>
    </source>
</evidence>
<dbReference type="GO" id="GO:0046872">
    <property type="term" value="F:metal ion binding"/>
    <property type="evidence" value="ECO:0007669"/>
    <property type="project" value="UniProtKB-KW"/>
</dbReference>
<evidence type="ECO:0000256" key="5">
    <source>
        <dbReference type="ARBA" id="ARBA00023004"/>
    </source>
</evidence>
<evidence type="ECO:0000259" key="10">
    <source>
        <dbReference type="PROSITE" id="PS51918"/>
    </source>
</evidence>
<dbReference type="SFLD" id="SFLDG01071">
    <property type="entry name" value="tRNA_wybutosine-synthesizing"/>
    <property type="match status" value="1"/>
</dbReference>
<keyword evidence="1 9" id="KW-0004">4Fe-4S</keyword>
<dbReference type="GO" id="GO:0008033">
    <property type="term" value="P:tRNA processing"/>
    <property type="evidence" value="ECO:0007669"/>
    <property type="project" value="UniProtKB-UniRule"/>
</dbReference>
<dbReference type="OMA" id="HRCLQMT"/>